<organism evidence="2 3">
    <name type="scientific">Polysphondylium violaceum</name>
    <dbReference type="NCBI Taxonomy" id="133409"/>
    <lineage>
        <taxon>Eukaryota</taxon>
        <taxon>Amoebozoa</taxon>
        <taxon>Evosea</taxon>
        <taxon>Eumycetozoa</taxon>
        <taxon>Dictyostelia</taxon>
        <taxon>Dictyosteliales</taxon>
        <taxon>Dictyosteliaceae</taxon>
        <taxon>Polysphondylium</taxon>
    </lineage>
</organism>
<accession>A0A8J4V1U1</accession>
<dbReference type="AlphaFoldDB" id="A0A8J4V1U1"/>
<sequence>MDAQRPTLEELLDGYDNALKYDTLKKKLTTGKSLKIKRLFNLRGRYFYPASVGKKARASSISRITIVKNTAVNRLNQDLTTVDHAELYSEMCHVVQRQKDLKKRAFVDNLRQLAMLKALNQSSGENQSGAILNMMKGGAFAQQDDDDEDDEDFVPSDDSDEEEEQEDEQENQGEQGEEEEEEEEEQEENSDEFFEGDEELDYEFDEEEEIDEEDEL</sequence>
<reference evidence="2" key="1">
    <citation type="submission" date="2020-01" db="EMBL/GenBank/DDBJ databases">
        <title>Development of genomics and gene disruption for Polysphondylium violaceum indicates a role for the polyketide synthase stlB in stalk morphogenesis.</title>
        <authorList>
            <person name="Narita B."/>
            <person name="Kawabe Y."/>
            <person name="Kin K."/>
            <person name="Saito T."/>
            <person name="Gibbs R."/>
            <person name="Kuspa A."/>
            <person name="Muzny D."/>
            <person name="Queller D."/>
            <person name="Richards S."/>
            <person name="Strassman J."/>
            <person name="Sucgang R."/>
            <person name="Worley K."/>
            <person name="Schaap P."/>
        </authorList>
    </citation>
    <scope>NUCLEOTIDE SEQUENCE</scope>
    <source>
        <strain evidence="2">QSvi11</strain>
    </source>
</reference>
<proteinExistence type="predicted"/>
<evidence type="ECO:0000313" key="2">
    <source>
        <dbReference type="EMBL" id="KAF2070787.1"/>
    </source>
</evidence>
<keyword evidence="3" id="KW-1185">Reference proteome</keyword>
<name>A0A8J4V1U1_9MYCE</name>
<feature type="compositionally biased region" description="Acidic residues" evidence="1">
    <location>
        <begin position="143"/>
        <end position="216"/>
    </location>
</feature>
<dbReference type="EMBL" id="AJWJ01000446">
    <property type="protein sequence ID" value="KAF2070787.1"/>
    <property type="molecule type" value="Genomic_DNA"/>
</dbReference>
<dbReference type="Proteomes" id="UP000695562">
    <property type="component" value="Unassembled WGS sequence"/>
</dbReference>
<protein>
    <submittedName>
        <fullName evidence="2">Uncharacterized protein</fullName>
    </submittedName>
</protein>
<gene>
    <name evidence="2" type="ORF">CYY_007901</name>
</gene>
<evidence type="ECO:0000256" key="1">
    <source>
        <dbReference type="SAM" id="MobiDB-lite"/>
    </source>
</evidence>
<feature type="region of interest" description="Disordered" evidence="1">
    <location>
        <begin position="141"/>
        <end position="216"/>
    </location>
</feature>
<comment type="caution">
    <text evidence="2">The sequence shown here is derived from an EMBL/GenBank/DDBJ whole genome shotgun (WGS) entry which is preliminary data.</text>
</comment>
<evidence type="ECO:0000313" key="3">
    <source>
        <dbReference type="Proteomes" id="UP000695562"/>
    </source>
</evidence>